<comment type="caution">
    <text evidence="11">The sequence shown here is derived from an EMBL/GenBank/DDBJ whole genome shotgun (WGS) entry which is preliminary data.</text>
</comment>
<keyword evidence="3" id="KW-0808">Transferase</keyword>
<dbReference type="PROSITE" id="PS50011">
    <property type="entry name" value="PROTEIN_KINASE_DOM"/>
    <property type="match status" value="1"/>
</dbReference>
<evidence type="ECO:0000256" key="3">
    <source>
        <dbReference type="ARBA" id="ARBA00022679"/>
    </source>
</evidence>
<dbReference type="CDD" id="cd14014">
    <property type="entry name" value="STKc_PknB_like"/>
    <property type="match status" value="1"/>
</dbReference>
<dbReference type="Gene3D" id="3.30.200.20">
    <property type="entry name" value="Phosphorylase Kinase, domain 1"/>
    <property type="match status" value="1"/>
</dbReference>
<evidence type="ECO:0000256" key="4">
    <source>
        <dbReference type="ARBA" id="ARBA00022741"/>
    </source>
</evidence>
<dbReference type="GO" id="GO:0005524">
    <property type="term" value="F:ATP binding"/>
    <property type="evidence" value="ECO:0007669"/>
    <property type="project" value="UniProtKB-UniRule"/>
</dbReference>
<evidence type="ECO:0000256" key="5">
    <source>
        <dbReference type="ARBA" id="ARBA00022777"/>
    </source>
</evidence>
<dbReference type="EC" id="2.7.11.1" evidence="1"/>
<reference evidence="11" key="1">
    <citation type="submission" date="2020-08" db="EMBL/GenBank/DDBJ databases">
        <title>Genome public.</title>
        <authorList>
            <person name="Liu C."/>
            <person name="Sun Q."/>
        </authorList>
    </citation>
    <scope>NUCLEOTIDE SEQUENCE</scope>
    <source>
        <strain evidence="11">NSJ-68</strain>
    </source>
</reference>
<evidence type="ECO:0000256" key="2">
    <source>
        <dbReference type="ARBA" id="ARBA00022527"/>
    </source>
</evidence>
<dbReference type="GO" id="GO:0004674">
    <property type="term" value="F:protein serine/threonine kinase activity"/>
    <property type="evidence" value="ECO:0007669"/>
    <property type="project" value="UniProtKB-KW"/>
</dbReference>
<evidence type="ECO:0000313" key="11">
    <source>
        <dbReference type="EMBL" id="MBC5660267.1"/>
    </source>
</evidence>
<keyword evidence="4 9" id="KW-0547">Nucleotide-binding</keyword>
<feature type="domain" description="Protein kinase" evidence="10">
    <location>
        <begin position="12"/>
        <end position="256"/>
    </location>
</feature>
<dbReference type="PROSITE" id="PS00107">
    <property type="entry name" value="PROTEIN_KINASE_ATP"/>
    <property type="match status" value="1"/>
</dbReference>
<dbReference type="InterPro" id="IPR008271">
    <property type="entry name" value="Ser/Thr_kinase_AS"/>
</dbReference>
<organism evidence="11 12">
    <name type="scientific">Anaerosacchariphilus hominis</name>
    <dbReference type="NCBI Taxonomy" id="2763017"/>
    <lineage>
        <taxon>Bacteria</taxon>
        <taxon>Bacillati</taxon>
        <taxon>Bacillota</taxon>
        <taxon>Clostridia</taxon>
        <taxon>Lachnospirales</taxon>
        <taxon>Lachnospiraceae</taxon>
        <taxon>Anaerosacchariphilus</taxon>
    </lineage>
</organism>
<dbReference type="Gene3D" id="1.10.510.10">
    <property type="entry name" value="Transferase(Phosphotransferase) domain 1"/>
    <property type="match status" value="1"/>
</dbReference>
<proteinExistence type="predicted"/>
<evidence type="ECO:0000313" key="12">
    <source>
        <dbReference type="Proteomes" id="UP000649345"/>
    </source>
</evidence>
<dbReference type="PANTHER" id="PTHR24363">
    <property type="entry name" value="SERINE/THREONINE PROTEIN KINASE"/>
    <property type="match status" value="1"/>
</dbReference>
<dbReference type="AlphaFoldDB" id="A0A923LDI7"/>
<dbReference type="EMBL" id="JACOOR010000006">
    <property type="protein sequence ID" value="MBC5660267.1"/>
    <property type="molecule type" value="Genomic_DNA"/>
</dbReference>
<evidence type="ECO:0000256" key="1">
    <source>
        <dbReference type="ARBA" id="ARBA00012513"/>
    </source>
</evidence>
<dbReference type="InterPro" id="IPR011009">
    <property type="entry name" value="Kinase-like_dom_sf"/>
</dbReference>
<evidence type="ECO:0000256" key="7">
    <source>
        <dbReference type="ARBA" id="ARBA00047899"/>
    </source>
</evidence>
<evidence type="ECO:0000256" key="6">
    <source>
        <dbReference type="ARBA" id="ARBA00022840"/>
    </source>
</evidence>
<protein>
    <recommendedName>
        <fullName evidence="1">non-specific serine/threonine protein kinase</fullName>
        <ecNumber evidence="1">2.7.11.1</ecNumber>
    </recommendedName>
</protein>
<evidence type="ECO:0000256" key="8">
    <source>
        <dbReference type="ARBA" id="ARBA00048679"/>
    </source>
</evidence>
<comment type="catalytic activity">
    <reaction evidence="8">
        <text>L-seryl-[protein] + ATP = O-phospho-L-seryl-[protein] + ADP + H(+)</text>
        <dbReference type="Rhea" id="RHEA:17989"/>
        <dbReference type="Rhea" id="RHEA-COMP:9863"/>
        <dbReference type="Rhea" id="RHEA-COMP:11604"/>
        <dbReference type="ChEBI" id="CHEBI:15378"/>
        <dbReference type="ChEBI" id="CHEBI:29999"/>
        <dbReference type="ChEBI" id="CHEBI:30616"/>
        <dbReference type="ChEBI" id="CHEBI:83421"/>
        <dbReference type="ChEBI" id="CHEBI:456216"/>
        <dbReference type="EC" id="2.7.11.1"/>
    </reaction>
</comment>
<evidence type="ECO:0000259" key="10">
    <source>
        <dbReference type="PROSITE" id="PS50011"/>
    </source>
</evidence>
<dbReference type="PANTHER" id="PTHR24363:SF0">
    <property type="entry name" value="SERINE_THREONINE KINASE LIKE DOMAIN CONTAINING 1"/>
    <property type="match status" value="1"/>
</dbReference>
<keyword evidence="6 9" id="KW-0067">ATP-binding</keyword>
<dbReference type="Proteomes" id="UP000649345">
    <property type="component" value="Unassembled WGS sequence"/>
</dbReference>
<evidence type="ECO:0000256" key="9">
    <source>
        <dbReference type="PROSITE-ProRule" id="PRU10141"/>
    </source>
</evidence>
<dbReference type="SMART" id="SM00220">
    <property type="entry name" value="S_TKc"/>
    <property type="match status" value="1"/>
</dbReference>
<sequence>MLLPGTMVGGKYKILSEIGRGGTSTVYLALHERVNKSWAIKETEKGDPGSIVAERREIELMKRMKHPALPSIVDIIEYREKFLIVMDYIEGRTLEVLLREGGPQAEETVIRWGIQLCSVLSYLHVQEPPVIYRDMKPSNVMLKPDGTIMLIDLGAAREFRRQSKDTVALGTRGYAAPEQYEETGVSDPRTDIYSLGVMLSELLTGTVPGPGKGIRDLRPELSPGLEAVLKKCMEPEKEKRYQSCGELRYGLEHYREQDLSWRRREKRKLAAFVLTAALTLSCGLGSLFFHGLERKVRGNSYEFWLEQAARVIEPEEERTAYGKAIRLAPGREEAWMGLLKKCFLSDQLLSPEEGQELRALLLSASEEGQTRETVFQKNQEGYARFAYEMGLAYFYKCPRETEKRYAGVYLKAAAEAEKGLSPVQKERAGKLGAIADYYEQIGQVDPAGDMQVGWKDYWADLLRVSQGNLVAEDNERTAIVVYREELYQLLAHYPELQKAGIPAGALRLEAERVRTHLDTDFEMLEETRKQGVESELTELRDMTRLAEELLAEAERRGEQL</sequence>
<gene>
    <name evidence="11" type="ORF">H8S44_10835</name>
</gene>
<keyword evidence="5 11" id="KW-0418">Kinase</keyword>
<dbReference type="RefSeq" id="WP_186872495.1">
    <property type="nucleotide sequence ID" value="NZ_JACOOR010000006.1"/>
</dbReference>
<dbReference type="PROSITE" id="PS00108">
    <property type="entry name" value="PROTEIN_KINASE_ST"/>
    <property type="match status" value="1"/>
</dbReference>
<dbReference type="InterPro" id="IPR017441">
    <property type="entry name" value="Protein_kinase_ATP_BS"/>
</dbReference>
<name>A0A923LDI7_9FIRM</name>
<accession>A0A923LDI7</accession>
<dbReference type="InterPro" id="IPR000719">
    <property type="entry name" value="Prot_kinase_dom"/>
</dbReference>
<dbReference type="Pfam" id="PF00069">
    <property type="entry name" value="Pkinase"/>
    <property type="match status" value="1"/>
</dbReference>
<feature type="binding site" evidence="9">
    <location>
        <position position="41"/>
    </location>
    <ligand>
        <name>ATP</name>
        <dbReference type="ChEBI" id="CHEBI:30616"/>
    </ligand>
</feature>
<comment type="catalytic activity">
    <reaction evidence="7">
        <text>L-threonyl-[protein] + ATP = O-phospho-L-threonyl-[protein] + ADP + H(+)</text>
        <dbReference type="Rhea" id="RHEA:46608"/>
        <dbReference type="Rhea" id="RHEA-COMP:11060"/>
        <dbReference type="Rhea" id="RHEA-COMP:11605"/>
        <dbReference type="ChEBI" id="CHEBI:15378"/>
        <dbReference type="ChEBI" id="CHEBI:30013"/>
        <dbReference type="ChEBI" id="CHEBI:30616"/>
        <dbReference type="ChEBI" id="CHEBI:61977"/>
        <dbReference type="ChEBI" id="CHEBI:456216"/>
        <dbReference type="EC" id="2.7.11.1"/>
    </reaction>
</comment>
<dbReference type="SUPFAM" id="SSF56112">
    <property type="entry name" value="Protein kinase-like (PK-like)"/>
    <property type="match status" value="1"/>
</dbReference>
<keyword evidence="2 11" id="KW-0723">Serine/threonine-protein kinase</keyword>
<keyword evidence="12" id="KW-1185">Reference proteome</keyword>